<gene>
    <name evidence="1" type="ORF">S03H2_70231</name>
</gene>
<dbReference type="EMBL" id="BARU01046614">
    <property type="protein sequence ID" value="GAH91854.1"/>
    <property type="molecule type" value="Genomic_DNA"/>
</dbReference>
<comment type="caution">
    <text evidence="1">The sequence shown here is derived from an EMBL/GenBank/DDBJ whole genome shotgun (WGS) entry which is preliminary data.</text>
</comment>
<proteinExistence type="predicted"/>
<sequence length="40" mass="4695">SVDEEKITDWFDSNYLHAFSTLQASIYHTSTVRKYDILTV</sequence>
<evidence type="ECO:0000313" key="1">
    <source>
        <dbReference type="EMBL" id="GAH91854.1"/>
    </source>
</evidence>
<name>X1KNY2_9ZZZZ</name>
<feature type="non-terminal residue" evidence="1">
    <location>
        <position position="1"/>
    </location>
</feature>
<reference evidence="1" key="1">
    <citation type="journal article" date="2014" name="Front. Microbiol.">
        <title>High frequency of phylogenetically diverse reductive dehalogenase-homologous genes in deep subseafloor sedimentary metagenomes.</title>
        <authorList>
            <person name="Kawai M."/>
            <person name="Futagami T."/>
            <person name="Toyoda A."/>
            <person name="Takaki Y."/>
            <person name="Nishi S."/>
            <person name="Hori S."/>
            <person name="Arai W."/>
            <person name="Tsubouchi T."/>
            <person name="Morono Y."/>
            <person name="Uchiyama I."/>
            <person name="Ito T."/>
            <person name="Fujiyama A."/>
            <person name="Inagaki F."/>
            <person name="Takami H."/>
        </authorList>
    </citation>
    <scope>NUCLEOTIDE SEQUENCE</scope>
    <source>
        <strain evidence="1">Expedition CK06-06</strain>
    </source>
</reference>
<accession>X1KNY2</accession>
<protein>
    <submittedName>
        <fullName evidence="1">Uncharacterized protein</fullName>
    </submittedName>
</protein>
<dbReference type="AlphaFoldDB" id="X1KNY2"/>
<organism evidence="1">
    <name type="scientific">marine sediment metagenome</name>
    <dbReference type="NCBI Taxonomy" id="412755"/>
    <lineage>
        <taxon>unclassified sequences</taxon>
        <taxon>metagenomes</taxon>
        <taxon>ecological metagenomes</taxon>
    </lineage>
</organism>